<dbReference type="InterPro" id="IPR051490">
    <property type="entry name" value="THEM6_lcsJ_thioesterase"/>
</dbReference>
<accession>A0A0M6XR44</accession>
<dbReference type="AlphaFoldDB" id="A0A0M6XR44"/>
<dbReference type="SUPFAM" id="SSF54637">
    <property type="entry name" value="Thioesterase/thiol ester dehydrase-isomerase"/>
    <property type="match status" value="1"/>
</dbReference>
<proteinExistence type="predicted"/>
<evidence type="ECO:0008006" key="3">
    <source>
        <dbReference type="Google" id="ProtNLM"/>
    </source>
</evidence>
<dbReference type="Gene3D" id="3.10.129.10">
    <property type="entry name" value="Hotdog Thioesterase"/>
    <property type="match status" value="1"/>
</dbReference>
<evidence type="ECO:0000313" key="2">
    <source>
        <dbReference type="Proteomes" id="UP000048908"/>
    </source>
</evidence>
<dbReference type="InterPro" id="IPR029069">
    <property type="entry name" value="HotDog_dom_sf"/>
</dbReference>
<organism evidence="1 2">
    <name type="scientific">Jannaschia rubra</name>
    <dbReference type="NCBI Taxonomy" id="282197"/>
    <lineage>
        <taxon>Bacteria</taxon>
        <taxon>Pseudomonadati</taxon>
        <taxon>Pseudomonadota</taxon>
        <taxon>Alphaproteobacteria</taxon>
        <taxon>Rhodobacterales</taxon>
        <taxon>Roseobacteraceae</taxon>
        <taxon>Jannaschia</taxon>
    </lineage>
</organism>
<dbReference type="STRING" id="282197.SAMN04488517_101428"/>
<name>A0A0M6XR44_9RHOB</name>
<keyword evidence="2" id="KW-1185">Reference proteome</keyword>
<dbReference type="OrthoDB" id="3727779at2"/>
<dbReference type="PANTHER" id="PTHR12475">
    <property type="match status" value="1"/>
</dbReference>
<dbReference type="Pfam" id="PF13279">
    <property type="entry name" value="4HBT_2"/>
    <property type="match status" value="1"/>
</dbReference>
<dbReference type="Proteomes" id="UP000048908">
    <property type="component" value="Unassembled WGS sequence"/>
</dbReference>
<gene>
    <name evidence="1" type="ORF">JAN5088_01265</name>
</gene>
<dbReference type="RefSeq" id="WP_055681951.1">
    <property type="nucleotide sequence ID" value="NZ_CXPG01000014.1"/>
</dbReference>
<protein>
    <recommendedName>
        <fullName evidence="3">Thioesterase superfamily protein</fullName>
    </recommendedName>
</protein>
<dbReference type="CDD" id="cd00586">
    <property type="entry name" value="4HBT"/>
    <property type="match status" value="1"/>
</dbReference>
<dbReference type="EMBL" id="CXPG01000014">
    <property type="protein sequence ID" value="CTQ32494.1"/>
    <property type="molecule type" value="Genomic_DNA"/>
</dbReference>
<evidence type="ECO:0000313" key="1">
    <source>
        <dbReference type="EMBL" id="CTQ32494.1"/>
    </source>
</evidence>
<sequence length="178" mass="20181">MYPFVRLGWQMLKTRSAPPLGVLDPHLSHHLCLPWDLDGFGELNNGRTLTLYDLGRFTLGARVGLLAALRRRRWGLAVAGASIRYRRRVTLFQRIEMRTRVAGWDERFFYIVQSMWVDDTCTSQALLRTAVVARGRAVPTQEVAAELGWTGPAPEMPDWIAAWIDAEAIRPWPPAAPD</sequence>
<dbReference type="PANTHER" id="PTHR12475:SF4">
    <property type="entry name" value="PROTEIN THEM6"/>
    <property type="match status" value="1"/>
</dbReference>
<reference evidence="1 2" key="1">
    <citation type="submission" date="2015-07" db="EMBL/GenBank/DDBJ databases">
        <authorList>
            <person name="Noorani M."/>
        </authorList>
    </citation>
    <scope>NUCLEOTIDE SEQUENCE [LARGE SCALE GENOMIC DNA]</scope>
    <source>
        <strain evidence="1 2">CECT 5088</strain>
    </source>
</reference>